<keyword evidence="5" id="KW-0677">Repeat</keyword>
<dbReference type="PROSITE" id="PS50893">
    <property type="entry name" value="ABC_TRANSPORTER_2"/>
    <property type="match status" value="2"/>
</dbReference>
<dbReference type="GO" id="GO:0140359">
    <property type="term" value="F:ABC-type transporter activity"/>
    <property type="evidence" value="ECO:0007669"/>
    <property type="project" value="InterPro"/>
</dbReference>
<reference evidence="14" key="1">
    <citation type="submission" date="2022-07" db="EMBL/GenBank/DDBJ databases">
        <title>Phylogenomic reconstructions and comparative analyses of Kickxellomycotina fungi.</title>
        <authorList>
            <person name="Reynolds N.K."/>
            <person name="Stajich J.E."/>
            <person name="Barry K."/>
            <person name="Grigoriev I.V."/>
            <person name="Crous P."/>
            <person name="Smith M.E."/>
        </authorList>
    </citation>
    <scope>NUCLEOTIDE SEQUENCE</scope>
    <source>
        <strain evidence="14">NRRL 1565</strain>
    </source>
</reference>
<evidence type="ECO:0000256" key="5">
    <source>
        <dbReference type="ARBA" id="ARBA00022737"/>
    </source>
</evidence>
<feature type="domain" description="ABC transporter" evidence="12">
    <location>
        <begin position="535"/>
        <end position="759"/>
    </location>
</feature>
<evidence type="ECO:0000256" key="4">
    <source>
        <dbReference type="ARBA" id="ARBA00022692"/>
    </source>
</evidence>
<dbReference type="PROSITE" id="PS00211">
    <property type="entry name" value="ABC_TRANSPORTER_1"/>
    <property type="match status" value="2"/>
</dbReference>
<evidence type="ECO:0000313" key="15">
    <source>
        <dbReference type="Proteomes" id="UP001140094"/>
    </source>
</evidence>
<evidence type="ECO:0000256" key="1">
    <source>
        <dbReference type="ARBA" id="ARBA00004128"/>
    </source>
</evidence>
<keyword evidence="9 11" id="KW-1133">Transmembrane helix</keyword>
<sequence>MASQFPYLCLYTISLGLQTAAAAVAVCLHYSEQLHNRIASTPLLLFWLISVVLLLTRLRSALSAEYINDFHGLAIPILLFTAAGSIAFVLECLPKPRELFKPVDGDDNSAGFGELKDSDSDYTTFGSPEERANVFSRFTYTWVKELLAEGCRRQLHIGDIWKMDGLYRPDVVNAQFQRNWQKELKSGNPSLFRATFRTFWKIWTLATFYELIRITMISLRPVIVSSLIGFTATYGTDQGSPIEHGYFYAVLLFLASLELSVTFRQRNNHGQRVKTLIRTSYMTAIYQKALTLSNDARQKYDVGSLVTHMSIDAEYIATLSKDSSHDMWSDPLRIIMSLFLLYQKLGQSALVGVIVMLVCAPIMSHYAQIVSARTILLMGYRDQRVGVISEVLAGIKVIKMYAWESSFMKRINNVRVKLELDIIHKNNILKAVLHSGTKVVTLLVSFATFGAYSLFDNVSRGPLNAQMVFVGLPLLMTVRSSLERVPKIIPEIGKAAASFRRISELLTADEIDIGAIECLPYNRNSSESSADDELVRVSNGSFTWSLAEEPMITDIDINCKRDELVAVIGQVGSGKSSLLSAILGDMIKCSGSVTIRGSVAYVPQQPWILNATLRDNILFGSNFDQELFDKVIDACALRQDVVSLPAGVMTEIGERGINLSGGQKMRVSLARAIYARADVYILDDPLAAVDAHVSKHIFTHVLGPQGMLRSRVRILVTNAVQYLNSVDNIIMLRDGGIIEQGPFLQVMDSQGDVYEFIHRHIGEDQAPTEDTSAPMIIASGANVEDADKASSSRNVHAEQGNFSGEAGPSSRITAKEFRDKGRVKWRVYRNYLDASGMRNVLTVIVALLFAVIGEVCTNLWLKNWTSSNHRMTSNNMSNPAHSMLYYLLVYGAIGLFVLLANLVQLVYIWARCSTKASTVVHQNMLTGVLRSPMSFFDTTPNGRILNRFSSDMQRCDEELPKDITELTASLYNLLPAAALAGISSPPMIVVISLLVFIGYRYQTIYISSSREIRRLDSTTCSPIYAHFQESFNGISSIRAYSQQSRFIAEMERRVGLHMRVDNTHLLLNQWFSMILETLGNIAMFVTALLAIASIHYYGYGNSDMEGLAISSTLILASGINWTMRHYSEMEISMTHLERATEYADLPPEAAEIIDDHRPKEAWPEQGAVEFKNYSTRYRDGLDLVLKNLSFRVQPRHKVGIVGRTGAGKSSLTLALFRIIEAAGGQILLDGEDISKYGLLDVRSKLSIIPQDPVLFAGTVRENVDPFCSYSDQDIWRALKQAHLADYIRSKDERLEFMVAQSGENFSVGQRQLICLARALLKHAKVLVLDEATAAIDNTTDEIIQQTIRSEFKDCTVLTIAHRLNTVIDSDMVLVIDDGQLAEYDTPQNLLANKNSLFSKIVEEAHTSTAAQLIVTSS</sequence>
<evidence type="ECO:0000259" key="13">
    <source>
        <dbReference type="PROSITE" id="PS50929"/>
    </source>
</evidence>
<dbReference type="InterPro" id="IPR003593">
    <property type="entry name" value="AAA+_ATPase"/>
</dbReference>
<keyword evidence="7" id="KW-0067">ATP-binding</keyword>
<dbReference type="Pfam" id="PF00664">
    <property type="entry name" value="ABC_membrane"/>
    <property type="match status" value="2"/>
</dbReference>
<keyword evidence="6" id="KW-0547">Nucleotide-binding</keyword>
<evidence type="ECO:0000256" key="7">
    <source>
        <dbReference type="ARBA" id="ARBA00022840"/>
    </source>
</evidence>
<dbReference type="InterPro" id="IPR003439">
    <property type="entry name" value="ABC_transporter-like_ATP-bd"/>
</dbReference>
<organism evidence="14 15">
    <name type="scientific">Coemansia guatemalensis</name>
    <dbReference type="NCBI Taxonomy" id="2761395"/>
    <lineage>
        <taxon>Eukaryota</taxon>
        <taxon>Fungi</taxon>
        <taxon>Fungi incertae sedis</taxon>
        <taxon>Zoopagomycota</taxon>
        <taxon>Kickxellomycotina</taxon>
        <taxon>Kickxellomycetes</taxon>
        <taxon>Kickxellales</taxon>
        <taxon>Kickxellaceae</taxon>
        <taxon>Coemansia</taxon>
    </lineage>
</organism>
<feature type="transmembrane region" description="Helical" evidence="11">
    <location>
        <begin position="976"/>
        <end position="999"/>
    </location>
</feature>
<dbReference type="CDD" id="cd18579">
    <property type="entry name" value="ABC_6TM_ABCC_D1"/>
    <property type="match status" value="1"/>
</dbReference>
<gene>
    <name evidence="14" type="ORF">H4R20_001622</name>
</gene>
<dbReference type="CDD" id="cd18580">
    <property type="entry name" value="ABC_6TM_ABCC_D2"/>
    <property type="match status" value="1"/>
</dbReference>
<dbReference type="GO" id="GO:0000329">
    <property type="term" value="C:fungal-type vacuole membrane"/>
    <property type="evidence" value="ECO:0007669"/>
    <property type="project" value="UniProtKB-ARBA"/>
</dbReference>
<keyword evidence="15" id="KW-1185">Reference proteome</keyword>
<evidence type="ECO:0000256" key="10">
    <source>
        <dbReference type="ARBA" id="ARBA00023136"/>
    </source>
</evidence>
<evidence type="ECO:0000256" key="3">
    <source>
        <dbReference type="ARBA" id="ARBA00022448"/>
    </source>
</evidence>
<feature type="domain" description="ABC transmembrane type-1" evidence="13">
    <location>
        <begin position="841"/>
        <end position="1094"/>
    </location>
</feature>
<evidence type="ECO:0000256" key="11">
    <source>
        <dbReference type="SAM" id="Phobius"/>
    </source>
</evidence>
<feature type="transmembrane region" description="Helical" evidence="11">
    <location>
        <begin position="345"/>
        <end position="367"/>
    </location>
</feature>
<evidence type="ECO:0000256" key="9">
    <source>
        <dbReference type="ARBA" id="ARBA00022989"/>
    </source>
</evidence>
<evidence type="ECO:0008006" key="16">
    <source>
        <dbReference type="Google" id="ProtNLM"/>
    </source>
</evidence>
<dbReference type="GO" id="GO:0005524">
    <property type="term" value="F:ATP binding"/>
    <property type="evidence" value="ECO:0007669"/>
    <property type="project" value="UniProtKB-KW"/>
</dbReference>
<dbReference type="SMART" id="SM00382">
    <property type="entry name" value="AAA"/>
    <property type="match status" value="2"/>
</dbReference>
<keyword evidence="8" id="KW-1278">Translocase</keyword>
<dbReference type="InterPro" id="IPR027417">
    <property type="entry name" value="P-loop_NTPase"/>
</dbReference>
<dbReference type="CDD" id="cd03244">
    <property type="entry name" value="ABCC_MRP_domain2"/>
    <property type="match status" value="1"/>
</dbReference>
<feature type="transmembrane region" description="Helical" evidence="11">
    <location>
        <begin position="70"/>
        <end position="90"/>
    </location>
</feature>
<feature type="transmembrane region" description="Helical" evidence="11">
    <location>
        <begin position="840"/>
        <end position="861"/>
    </location>
</feature>
<keyword evidence="3" id="KW-0813">Transport</keyword>
<dbReference type="Proteomes" id="UP001140094">
    <property type="component" value="Unassembled WGS sequence"/>
</dbReference>
<feature type="transmembrane region" description="Helical" evidence="11">
    <location>
        <begin position="245"/>
        <end position="263"/>
    </location>
</feature>
<dbReference type="PANTHER" id="PTHR24223:SF443">
    <property type="entry name" value="MULTIDRUG-RESISTANCE LIKE PROTEIN 1, ISOFORM I"/>
    <property type="match status" value="1"/>
</dbReference>
<accession>A0A9W8I5G7</accession>
<evidence type="ECO:0000256" key="2">
    <source>
        <dbReference type="ARBA" id="ARBA00009726"/>
    </source>
</evidence>
<comment type="subcellular location">
    <subcellularLocation>
        <location evidence="1">Vacuole membrane</location>
        <topology evidence="1">Multi-pass membrane protein</topology>
    </subcellularLocation>
</comment>
<dbReference type="Pfam" id="PF24357">
    <property type="entry name" value="TMD0_ABC"/>
    <property type="match status" value="1"/>
</dbReference>
<feature type="domain" description="ABC transporter" evidence="12">
    <location>
        <begin position="1168"/>
        <end position="1402"/>
    </location>
</feature>
<dbReference type="SUPFAM" id="SSF90123">
    <property type="entry name" value="ABC transporter transmembrane region"/>
    <property type="match status" value="2"/>
</dbReference>
<feature type="transmembrane region" description="Helical" evidence="11">
    <location>
        <begin position="38"/>
        <end position="58"/>
    </location>
</feature>
<dbReference type="InterPro" id="IPR044726">
    <property type="entry name" value="ABCC_6TM_D2"/>
</dbReference>
<dbReference type="Gene3D" id="1.20.1560.10">
    <property type="entry name" value="ABC transporter type 1, transmembrane domain"/>
    <property type="match status" value="2"/>
</dbReference>
<comment type="caution">
    <text evidence="14">The sequence shown here is derived from an EMBL/GenBank/DDBJ whole genome shotgun (WGS) entry which is preliminary data.</text>
</comment>
<dbReference type="FunFam" id="1.20.1560.10:FF:000013">
    <property type="entry name" value="ABC transporter C family member 2"/>
    <property type="match status" value="1"/>
</dbReference>
<dbReference type="PROSITE" id="PS50929">
    <property type="entry name" value="ABC_TM1F"/>
    <property type="match status" value="2"/>
</dbReference>
<dbReference type="GO" id="GO:0016887">
    <property type="term" value="F:ATP hydrolysis activity"/>
    <property type="evidence" value="ECO:0007669"/>
    <property type="project" value="InterPro"/>
</dbReference>
<dbReference type="Pfam" id="PF00005">
    <property type="entry name" value="ABC_tran"/>
    <property type="match status" value="2"/>
</dbReference>
<evidence type="ECO:0000259" key="12">
    <source>
        <dbReference type="PROSITE" id="PS50893"/>
    </source>
</evidence>
<dbReference type="InterPro" id="IPR011527">
    <property type="entry name" value="ABC1_TM_dom"/>
</dbReference>
<dbReference type="InterPro" id="IPR017871">
    <property type="entry name" value="ABC_transporter-like_CS"/>
</dbReference>
<name>A0A9W8I5G7_9FUNG</name>
<comment type="similarity">
    <text evidence="2">Belongs to the ABC transporter superfamily. ABCC family. Conjugate transporter (TC 3.A.1.208) subfamily.</text>
</comment>
<dbReference type="FunFam" id="3.40.50.300:FF:000074">
    <property type="entry name" value="Multidrug resistance-associated protein 5 isoform 1"/>
    <property type="match status" value="1"/>
</dbReference>
<keyword evidence="10 11" id="KW-0472">Membrane</keyword>
<evidence type="ECO:0000313" key="14">
    <source>
        <dbReference type="EMBL" id="KAJ2806616.1"/>
    </source>
</evidence>
<dbReference type="InterPro" id="IPR044746">
    <property type="entry name" value="ABCC_6TM_D1"/>
</dbReference>
<evidence type="ECO:0000256" key="6">
    <source>
        <dbReference type="ARBA" id="ARBA00022741"/>
    </source>
</evidence>
<dbReference type="CDD" id="cd03250">
    <property type="entry name" value="ABCC_MRP_domain1"/>
    <property type="match status" value="1"/>
</dbReference>
<dbReference type="FunFam" id="3.40.50.300:FF:000450">
    <property type="entry name" value="ABC transporter C family member 2"/>
    <property type="match status" value="1"/>
</dbReference>
<feature type="transmembrane region" description="Helical" evidence="11">
    <location>
        <begin position="882"/>
        <end position="910"/>
    </location>
</feature>
<dbReference type="SUPFAM" id="SSF52540">
    <property type="entry name" value="P-loop containing nucleoside triphosphate hydrolases"/>
    <property type="match status" value="2"/>
</dbReference>
<evidence type="ECO:0000256" key="8">
    <source>
        <dbReference type="ARBA" id="ARBA00022967"/>
    </source>
</evidence>
<dbReference type="EMBL" id="JANBUO010000174">
    <property type="protein sequence ID" value="KAJ2806616.1"/>
    <property type="molecule type" value="Genomic_DNA"/>
</dbReference>
<dbReference type="InterPro" id="IPR056227">
    <property type="entry name" value="TMD0_ABC"/>
</dbReference>
<dbReference type="OrthoDB" id="6500128at2759"/>
<dbReference type="InterPro" id="IPR036640">
    <property type="entry name" value="ABC1_TM_sf"/>
</dbReference>
<feature type="domain" description="ABC transmembrane type-1" evidence="13">
    <location>
        <begin position="221"/>
        <end position="494"/>
    </location>
</feature>
<feature type="transmembrane region" description="Helical" evidence="11">
    <location>
        <begin position="1078"/>
        <end position="1098"/>
    </location>
</feature>
<protein>
    <recommendedName>
        <fullName evidence="16">P-loop containing nucleoside triphosphate hydrolase protein</fullName>
    </recommendedName>
</protein>
<dbReference type="PANTHER" id="PTHR24223">
    <property type="entry name" value="ATP-BINDING CASSETTE SUB-FAMILY C"/>
    <property type="match status" value="1"/>
</dbReference>
<keyword evidence="4 11" id="KW-0812">Transmembrane</keyword>
<dbReference type="InterPro" id="IPR050173">
    <property type="entry name" value="ABC_transporter_C-like"/>
</dbReference>
<proteinExistence type="inferred from homology"/>
<dbReference type="Gene3D" id="3.40.50.300">
    <property type="entry name" value="P-loop containing nucleotide triphosphate hydrolases"/>
    <property type="match status" value="2"/>
</dbReference>